<dbReference type="Proteomes" id="UP001437256">
    <property type="component" value="Unassembled WGS sequence"/>
</dbReference>
<name>A0ABR2ZNB7_9AGAR</name>
<feature type="domain" description="DUF6534" evidence="2">
    <location>
        <begin position="120"/>
        <end position="206"/>
    </location>
</feature>
<evidence type="ECO:0000313" key="3">
    <source>
        <dbReference type="EMBL" id="KAL0063156.1"/>
    </source>
</evidence>
<gene>
    <name evidence="3" type="ORF">AAF712_009946</name>
</gene>
<feature type="transmembrane region" description="Helical" evidence="1">
    <location>
        <begin position="181"/>
        <end position="202"/>
    </location>
</feature>
<feature type="transmembrane region" description="Helical" evidence="1">
    <location>
        <begin position="77"/>
        <end position="96"/>
    </location>
</feature>
<keyword evidence="1" id="KW-0812">Transmembrane</keyword>
<reference evidence="3 4" key="1">
    <citation type="submission" date="2024-05" db="EMBL/GenBank/DDBJ databases">
        <title>A draft genome resource for the thread blight pathogen Marasmius tenuissimus strain MS-2.</title>
        <authorList>
            <person name="Yulfo-Soto G.E."/>
            <person name="Baruah I.K."/>
            <person name="Amoako-Attah I."/>
            <person name="Bukari Y."/>
            <person name="Meinhardt L.W."/>
            <person name="Bailey B.A."/>
            <person name="Cohen S.P."/>
        </authorList>
    </citation>
    <scope>NUCLEOTIDE SEQUENCE [LARGE SCALE GENOMIC DNA]</scope>
    <source>
        <strain evidence="3 4">MS-2</strain>
    </source>
</reference>
<keyword evidence="1" id="KW-1133">Transmembrane helix</keyword>
<accession>A0ABR2ZNB7</accession>
<sequence length="277" mass="30628">MTVAATFACDTIHQALITYAIYIYTIRNFGDTVFAVSVDWSLYVEILFNAFTAFIVQSFFTYRIWTLRKNIPITGFVYLLVLANLGSTVAFVAQGMDQQLDTFAKFVELKSLSMTVNITAVVADLAIAAAMVTFLSLSKTGFSWSNNIINRLMLFSINTGILTAACACCSLIFILALPNTLVYFGFYLTIGRLYTNSLLATLNARAFIRGTVRGRSDPSQYDTTSNLQLQDRTTKGARGQNSVQGITVQIETIKNYSGDEELGQSHHNSDSKEPQVI</sequence>
<proteinExistence type="predicted"/>
<dbReference type="InterPro" id="IPR045339">
    <property type="entry name" value="DUF6534"/>
</dbReference>
<feature type="transmembrane region" description="Helical" evidence="1">
    <location>
        <begin position="46"/>
        <end position="65"/>
    </location>
</feature>
<evidence type="ECO:0000259" key="2">
    <source>
        <dbReference type="Pfam" id="PF20152"/>
    </source>
</evidence>
<dbReference type="PANTHER" id="PTHR40465">
    <property type="entry name" value="CHROMOSOME 1, WHOLE GENOME SHOTGUN SEQUENCE"/>
    <property type="match status" value="1"/>
</dbReference>
<comment type="caution">
    <text evidence="3">The sequence shown here is derived from an EMBL/GenBank/DDBJ whole genome shotgun (WGS) entry which is preliminary data.</text>
</comment>
<keyword evidence="4" id="KW-1185">Reference proteome</keyword>
<dbReference type="Pfam" id="PF20152">
    <property type="entry name" value="DUF6534"/>
    <property type="match status" value="1"/>
</dbReference>
<feature type="transmembrane region" description="Helical" evidence="1">
    <location>
        <begin position="149"/>
        <end position="175"/>
    </location>
</feature>
<evidence type="ECO:0000313" key="4">
    <source>
        <dbReference type="Proteomes" id="UP001437256"/>
    </source>
</evidence>
<dbReference type="PANTHER" id="PTHR40465:SF1">
    <property type="entry name" value="DUF6534 DOMAIN-CONTAINING PROTEIN"/>
    <property type="match status" value="1"/>
</dbReference>
<dbReference type="EMBL" id="JBBXMP010000087">
    <property type="protein sequence ID" value="KAL0063156.1"/>
    <property type="molecule type" value="Genomic_DNA"/>
</dbReference>
<feature type="transmembrane region" description="Helical" evidence="1">
    <location>
        <begin position="116"/>
        <end position="137"/>
    </location>
</feature>
<keyword evidence="1" id="KW-0472">Membrane</keyword>
<protein>
    <recommendedName>
        <fullName evidence="2">DUF6534 domain-containing protein</fullName>
    </recommendedName>
</protein>
<organism evidence="3 4">
    <name type="scientific">Marasmius tenuissimus</name>
    <dbReference type="NCBI Taxonomy" id="585030"/>
    <lineage>
        <taxon>Eukaryota</taxon>
        <taxon>Fungi</taxon>
        <taxon>Dikarya</taxon>
        <taxon>Basidiomycota</taxon>
        <taxon>Agaricomycotina</taxon>
        <taxon>Agaricomycetes</taxon>
        <taxon>Agaricomycetidae</taxon>
        <taxon>Agaricales</taxon>
        <taxon>Marasmiineae</taxon>
        <taxon>Marasmiaceae</taxon>
        <taxon>Marasmius</taxon>
    </lineage>
</organism>
<evidence type="ECO:0000256" key="1">
    <source>
        <dbReference type="SAM" id="Phobius"/>
    </source>
</evidence>